<dbReference type="Gene3D" id="3.90.75.20">
    <property type="match status" value="1"/>
</dbReference>
<reference evidence="2" key="1">
    <citation type="submission" date="2020-04" db="EMBL/GenBank/DDBJ databases">
        <authorList>
            <person name="Chiriac C."/>
            <person name="Salcher M."/>
            <person name="Ghai R."/>
            <person name="Kavagutti S V."/>
        </authorList>
    </citation>
    <scope>NUCLEOTIDE SEQUENCE</scope>
</reference>
<evidence type="ECO:0000259" key="1">
    <source>
        <dbReference type="Pfam" id="PF13392"/>
    </source>
</evidence>
<dbReference type="SUPFAM" id="SSF54060">
    <property type="entry name" value="His-Me finger endonucleases"/>
    <property type="match status" value="1"/>
</dbReference>
<organism evidence="2">
    <name type="scientific">uncultured Caudovirales phage</name>
    <dbReference type="NCBI Taxonomy" id="2100421"/>
    <lineage>
        <taxon>Viruses</taxon>
        <taxon>Duplodnaviria</taxon>
        <taxon>Heunggongvirae</taxon>
        <taxon>Uroviricota</taxon>
        <taxon>Caudoviricetes</taxon>
        <taxon>Peduoviridae</taxon>
        <taxon>Maltschvirus</taxon>
        <taxon>Maltschvirus maltsch</taxon>
    </lineage>
</organism>
<dbReference type="EMBL" id="LR796263">
    <property type="protein sequence ID" value="CAB4132503.1"/>
    <property type="molecule type" value="Genomic_DNA"/>
</dbReference>
<dbReference type="Pfam" id="PF13392">
    <property type="entry name" value="HNH_3"/>
    <property type="match status" value="1"/>
</dbReference>
<sequence length="172" mass="20339">MKMNCFSCQKEIEVFKRIHPERICKSCLMKKHYLDPVKKKRKNQQSARNYRIKKGHDPDVVLVRKRGTGTISKRGYHSLGIKKNGKNTTIGIHRLEMEKHLGRSLKDHENVHHKNGIRSDNRIENLELWTRKQTPGRRVEDQIQWCVEFLNEYGYKAKKMMAKKSTNSINII</sequence>
<name>A0A6J5LGT7_9CAUD</name>
<gene>
    <name evidence="2" type="ORF">UFOVP256_43</name>
</gene>
<accession>A0A6J5LGT7</accession>
<dbReference type="InterPro" id="IPR003615">
    <property type="entry name" value="HNH_nuc"/>
</dbReference>
<evidence type="ECO:0000313" key="2">
    <source>
        <dbReference type="EMBL" id="CAB4132503.1"/>
    </source>
</evidence>
<dbReference type="InterPro" id="IPR044925">
    <property type="entry name" value="His-Me_finger_sf"/>
</dbReference>
<proteinExistence type="predicted"/>
<protein>
    <submittedName>
        <fullName evidence="2">HNH nuclease</fullName>
    </submittedName>
</protein>
<feature type="domain" description="HNH nuclease" evidence="1">
    <location>
        <begin position="92"/>
        <end position="133"/>
    </location>
</feature>